<dbReference type="EMBL" id="JAYWIO010000004">
    <property type="protein sequence ID" value="KAK7270164.1"/>
    <property type="molecule type" value="Genomic_DNA"/>
</dbReference>
<dbReference type="AlphaFoldDB" id="A0AAN9F5R7"/>
<dbReference type="Proteomes" id="UP001372338">
    <property type="component" value="Unassembled WGS sequence"/>
</dbReference>
<proteinExistence type="predicted"/>
<gene>
    <name evidence="1" type="ORF">RIF29_23110</name>
</gene>
<organism evidence="1 2">
    <name type="scientific">Crotalaria pallida</name>
    <name type="common">Smooth rattlebox</name>
    <name type="synonym">Crotalaria striata</name>
    <dbReference type="NCBI Taxonomy" id="3830"/>
    <lineage>
        <taxon>Eukaryota</taxon>
        <taxon>Viridiplantae</taxon>
        <taxon>Streptophyta</taxon>
        <taxon>Embryophyta</taxon>
        <taxon>Tracheophyta</taxon>
        <taxon>Spermatophyta</taxon>
        <taxon>Magnoliopsida</taxon>
        <taxon>eudicotyledons</taxon>
        <taxon>Gunneridae</taxon>
        <taxon>Pentapetalae</taxon>
        <taxon>rosids</taxon>
        <taxon>fabids</taxon>
        <taxon>Fabales</taxon>
        <taxon>Fabaceae</taxon>
        <taxon>Papilionoideae</taxon>
        <taxon>50 kb inversion clade</taxon>
        <taxon>genistoids sensu lato</taxon>
        <taxon>core genistoids</taxon>
        <taxon>Crotalarieae</taxon>
        <taxon>Crotalaria</taxon>
    </lineage>
</organism>
<name>A0AAN9F5R7_CROPI</name>
<evidence type="ECO:0000313" key="2">
    <source>
        <dbReference type="Proteomes" id="UP001372338"/>
    </source>
</evidence>
<reference evidence="1 2" key="1">
    <citation type="submission" date="2024-01" db="EMBL/GenBank/DDBJ databases">
        <title>The genomes of 5 underutilized Papilionoideae crops provide insights into root nodulation and disease resistanc.</title>
        <authorList>
            <person name="Yuan L."/>
        </authorList>
    </citation>
    <scope>NUCLEOTIDE SEQUENCE [LARGE SCALE GENOMIC DNA]</scope>
    <source>
        <strain evidence="1">ZHUSHIDOU_FW_LH</strain>
        <tissue evidence="1">Leaf</tissue>
    </source>
</reference>
<evidence type="ECO:0000313" key="1">
    <source>
        <dbReference type="EMBL" id="KAK7270164.1"/>
    </source>
</evidence>
<sequence>MELKAVLSSRRGFGFLKASNPKKSSTSEHHHMLEAMVRKANNGSGGIRVVSCTEEGVVRMKIVVKKSELKQLVEVMNNGANKDEAQHRPIITSTVEQRLNNLLWKKHQSRAKQNKGNYHKKCWSPALQCIPEELSV</sequence>
<accession>A0AAN9F5R7</accession>
<comment type="caution">
    <text evidence="1">The sequence shown here is derived from an EMBL/GenBank/DDBJ whole genome shotgun (WGS) entry which is preliminary data.</text>
</comment>
<protein>
    <submittedName>
        <fullName evidence="1">Uncharacterized protein</fullName>
    </submittedName>
</protein>
<keyword evidence="2" id="KW-1185">Reference proteome</keyword>